<feature type="binding site" evidence="7">
    <location>
        <position position="154"/>
    </location>
    <ligand>
        <name>a 1,2-diacyl-sn-glycero-3-phospho-(1'-sn-glycerol)</name>
        <dbReference type="ChEBI" id="CHEBI:64716"/>
    </ligand>
</feature>
<dbReference type="PANTHER" id="PTHR30589">
    <property type="entry name" value="PROLIPOPROTEIN DIACYLGLYCERYL TRANSFERASE"/>
    <property type="match status" value="1"/>
</dbReference>
<evidence type="ECO:0000256" key="1">
    <source>
        <dbReference type="ARBA" id="ARBA00007150"/>
    </source>
</evidence>
<sequence length="293" mass="33398">MATAPLLFIDWHPDPVMLRLGGFELHYYSILFALGLILAYLGAKRIYKDKGIAPDKLDPLFVYAFLGILVGARLGHCLFYEPGYYLSHPIEMLLPIRDTPTGWQFTGYQGLASHGGALGLIIALWLYVRRTRLNFVDVLDFIAIVTPLTACFIRLGNLMNGEIVGKPTDVPWAFLFDGYDEPRHPAQLYEALAYLCFFIMNVIVYLKLYRKGRLHRGFMFGLTLATIFTFRFFIEFLKDVQVDFERGMTLDMGQWLSIPFVIIGVACMIGGRWLDKIVAKAEFKDAKGKKNKK</sequence>
<feature type="transmembrane region" description="Helical" evidence="7">
    <location>
        <begin position="254"/>
        <end position="274"/>
    </location>
</feature>
<evidence type="ECO:0000313" key="9">
    <source>
        <dbReference type="Proteomes" id="UP000787625"/>
    </source>
</evidence>
<evidence type="ECO:0000256" key="4">
    <source>
        <dbReference type="ARBA" id="ARBA00022692"/>
    </source>
</evidence>
<feature type="transmembrane region" description="Helical" evidence="7">
    <location>
        <begin position="25"/>
        <end position="43"/>
    </location>
</feature>
<keyword evidence="2 7" id="KW-1003">Cell membrane</keyword>
<keyword evidence="3 7" id="KW-0808">Transferase</keyword>
<keyword evidence="4 7" id="KW-0812">Transmembrane</keyword>
<reference evidence="8" key="1">
    <citation type="journal article" date="2021" name="PeerJ">
        <title>Extensive microbial diversity within the chicken gut microbiome revealed by metagenomics and culture.</title>
        <authorList>
            <person name="Gilroy R."/>
            <person name="Ravi A."/>
            <person name="Getino M."/>
            <person name="Pursley I."/>
            <person name="Horton D.L."/>
            <person name="Alikhan N.F."/>
            <person name="Baker D."/>
            <person name="Gharbi K."/>
            <person name="Hall N."/>
            <person name="Watson M."/>
            <person name="Adriaenssens E.M."/>
            <person name="Foster-Nyarko E."/>
            <person name="Jarju S."/>
            <person name="Secka A."/>
            <person name="Antonio M."/>
            <person name="Oren A."/>
            <person name="Chaudhuri R.R."/>
            <person name="La Ragione R."/>
            <person name="Hildebrand F."/>
            <person name="Pallen M.J."/>
        </authorList>
    </citation>
    <scope>NUCLEOTIDE SEQUENCE</scope>
    <source>
        <strain evidence="8">MalCec1-1739</strain>
    </source>
</reference>
<protein>
    <recommendedName>
        <fullName evidence="7">Phosphatidylglycerol--prolipoprotein diacylglyceryl transferase</fullName>
        <ecNumber evidence="7">2.5.1.145</ecNumber>
    </recommendedName>
</protein>
<evidence type="ECO:0000256" key="3">
    <source>
        <dbReference type="ARBA" id="ARBA00022679"/>
    </source>
</evidence>
<dbReference type="HAMAP" id="MF_01147">
    <property type="entry name" value="Lgt"/>
    <property type="match status" value="1"/>
</dbReference>
<dbReference type="EMBL" id="DWUP01000001">
    <property type="protein sequence ID" value="HJD52108.1"/>
    <property type="molecule type" value="Genomic_DNA"/>
</dbReference>
<dbReference type="GO" id="GO:0042158">
    <property type="term" value="P:lipoprotein biosynthetic process"/>
    <property type="evidence" value="ECO:0007669"/>
    <property type="project" value="UniProtKB-UniRule"/>
</dbReference>
<evidence type="ECO:0000256" key="5">
    <source>
        <dbReference type="ARBA" id="ARBA00022989"/>
    </source>
</evidence>
<dbReference type="GO" id="GO:0005886">
    <property type="term" value="C:plasma membrane"/>
    <property type="evidence" value="ECO:0007669"/>
    <property type="project" value="UniProtKB-SubCell"/>
</dbReference>
<proteinExistence type="inferred from homology"/>
<comment type="subcellular location">
    <subcellularLocation>
        <location evidence="7">Cell membrane</location>
        <topology evidence="7">Multi-pass membrane protein</topology>
    </subcellularLocation>
</comment>
<name>A0A9D2UGN7_9BACT</name>
<dbReference type="InterPro" id="IPR001640">
    <property type="entry name" value="Lgt"/>
</dbReference>
<keyword evidence="5 7" id="KW-1133">Transmembrane helix</keyword>
<feature type="transmembrane region" description="Helical" evidence="7">
    <location>
        <begin position="218"/>
        <end position="234"/>
    </location>
</feature>
<accession>A0A9D2UGN7</accession>
<dbReference type="PANTHER" id="PTHR30589:SF0">
    <property type="entry name" value="PHOSPHATIDYLGLYCEROL--PROLIPOPROTEIN DIACYLGLYCERYL TRANSFERASE"/>
    <property type="match status" value="1"/>
</dbReference>
<dbReference type="AlphaFoldDB" id="A0A9D2UGN7"/>
<comment type="catalytic activity">
    <reaction evidence="7">
        <text>L-cysteinyl-[prolipoprotein] + a 1,2-diacyl-sn-glycero-3-phospho-(1'-sn-glycerol) = an S-1,2-diacyl-sn-glyceryl-L-cysteinyl-[prolipoprotein] + sn-glycerol 1-phosphate + H(+)</text>
        <dbReference type="Rhea" id="RHEA:56712"/>
        <dbReference type="Rhea" id="RHEA-COMP:14679"/>
        <dbReference type="Rhea" id="RHEA-COMP:14680"/>
        <dbReference type="ChEBI" id="CHEBI:15378"/>
        <dbReference type="ChEBI" id="CHEBI:29950"/>
        <dbReference type="ChEBI" id="CHEBI:57685"/>
        <dbReference type="ChEBI" id="CHEBI:64716"/>
        <dbReference type="ChEBI" id="CHEBI:140658"/>
        <dbReference type="EC" id="2.5.1.145"/>
    </reaction>
</comment>
<keyword evidence="6 7" id="KW-0472">Membrane</keyword>
<dbReference type="NCBIfam" id="TIGR00544">
    <property type="entry name" value="lgt"/>
    <property type="match status" value="1"/>
</dbReference>
<feature type="transmembrane region" description="Helical" evidence="7">
    <location>
        <begin position="63"/>
        <end position="85"/>
    </location>
</feature>
<reference evidence="8" key="2">
    <citation type="submission" date="2021-04" db="EMBL/GenBank/DDBJ databases">
        <authorList>
            <person name="Gilroy R."/>
        </authorList>
    </citation>
    <scope>NUCLEOTIDE SEQUENCE</scope>
    <source>
        <strain evidence="8">MalCec1-1739</strain>
    </source>
</reference>
<gene>
    <name evidence="7 8" type="primary">lgt</name>
    <name evidence="8" type="ORF">IAA93_00050</name>
</gene>
<dbReference type="GO" id="GO:0008961">
    <property type="term" value="F:phosphatidylglycerol-prolipoprotein diacylglyceryl transferase activity"/>
    <property type="evidence" value="ECO:0007669"/>
    <property type="project" value="UniProtKB-UniRule"/>
</dbReference>
<dbReference type="EC" id="2.5.1.145" evidence="7"/>
<feature type="transmembrane region" description="Helical" evidence="7">
    <location>
        <begin position="186"/>
        <end position="206"/>
    </location>
</feature>
<organism evidence="8 9">
    <name type="scientific">Candidatus Avibacteroides avistercoris</name>
    <dbReference type="NCBI Taxonomy" id="2840690"/>
    <lineage>
        <taxon>Bacteria</taxon>
        <taxon>Pseudomonadati</taxon>
        <taxon>Bacteroidota</taxon>
        <taxon>Bacteroidia</taxon>
        <taxon>Bacteroidales</taxon>
        <taxon>Bacteroidaceae</taxon>
        <taxon>Bacteroidaceae incertae sedis</taxon>
        <taxon>Candidatus Avibacteroides</taxon>
    </lineage>
</organism>
<evidence type="ECO:0000256" key="7">
    <source>
        <dbReference type="HAMAP-Rule" id="MF_01147"/>
    </source>
</evidence>
<dbReference type="Proteomes" id="UP000787625">
    <property type="component" value="Unassembled WGS sequence"/>
</dbReference>
<feature type="transmembrane region" description="Helical" evidence="7">
    <location>
        <begin position="105"/>
        <end position="128"/>
    </location>
</feature>
<feature type="transmembrane region" description="Helical" evidence="7">
    <location>
        <begin position="135"/>
        <end position="155"/>
    </location>
</feature>
<evidence type="ECO:0000256" key="2">
    <source>
        <dbReference type="ARBA" id="ARBA00022475"/>
    </source>
</evidence>
<evidence type="ECO:0000256" key="6">
    <source>
        <dbReference type="ARBA" id="ARBA00023136"/>
    </source>
</evidence>
<comment type="pathway">
    <text evidence="7">Protein modification; lipoprotein biosynthesis (diacylglyceryl transfer).</text>
</comment>
<comment type="similarity">
    <text evidence="1 7">Belongs to the Lgt family.</text>
</comment>
<comment type="caution">
    <text evidence="8">The sequence shown here is derived from an EMBL/GenBank/DDBJ whole genome shotgun (WGS) entry which is preliminary data.</text>
</comment>
<dbReference type="Pfam" id="PF01790">
    <property type="entry name" value="LGT"/>
    <property type="match status" value="1"/>
</dbReference>
<comment type="function">
    <text evidence="7">Catalyzes the transfer of the diacylglyceryl group from phosphatidylglycerol to the sulfhydryl group of the N-terminal cysteine of a prolipoprotein, the first step in the formation of mature lipoproteins.</text>
</comment>
<evidence type="ECO:0000313" key="8">
    <source>
        <dbReference type="EMBL" id="HJD52108.1"/>
    </source>
</evidence>